<protein>
    <recommendedName>
        <fullName evidence="3">DNA topoisomerase</fullName>
        <ecNumber evidence="3">5.6.2.1</ecNumber>
    </recommendedName>
    <alternativeName>
        <fullName evidence="15">Omega-protein</fullName>
    </alternativeName>
    <alternativeName>
        <fullName evidence="14">Relaxing enzyme</fullName>
    </alternativeName>
    <alternativeName>
        <fullName evidence="12">Swivelase</fullName>
    </alternativeName>
    <alternativeName>
        <fullName evidence="13">Untwisting enzyme</fullName>
    </alternativeName>
</protein>
<evidence type="ECO:0000256" key="15">
    <source>
        <dbReference type="ARBA" id="ARBA00032877"/>
    </source>
</evidence>
<dbReference type="GO" id="GO:0003917">
    <property type="term" value="F:DNA topoisomerase type I (single strand cut, ATP-independent) activity"/>
    <property type="evidence" value="ECO:0007669"/>
    <property type="project" value="UniProtKB-EC"/>
</dbReference>
<sequence>MRLFLCEKPSQGKDIGRILGATQRGEGCLNGSGVTVTWCIGHLVEAAAPEVYDAALKRWSLEQLPIIPQQWRVEVKPQTATQFKVVKTLLAKATHLVIATDADREGELIAREIIDLCGYRGPIARLWLSALNDASIRTALAKLRPSAETLPMYYSALARSRADWLVGMNLSRLFTVLGRQAGYDGVLSVGRVQTPTLKLVVDRDREIAAFVSVPYWAIDVSLSAGGQTFTAQWVAPDASTDDAGRCLQQPVAQQAAQQIRAAGSAQVVSVETERVREGPPLLFDLGTLQEVCSKQLGLDVQETLEIAQALYETHKATTYPRSDSGYLPESMFAEVPTVLDSLLKTDPTLAPIMGQLDRAQRSRAWNDSKVTAHHGIIPTLEPANLSAMSEKEQAVYRLIRAHYLAQFLPHHEFDRTVADLSCGQQKLVATGKQVVVKGWLLVLGEPEREGSADEDGDAPRSQVLPALRDGMACQVAGADIKALKTMPPKPYTQGELVKAMKGVARFVTDPRLKQKLKDTTGIGTEATRANIISGLIARGYIVKKGRSIRASDAALTLIDAVPAAIANPGTTAVWEQALDMIEAGQLTLDVFIGKQAAWISQLIAQYGSTSLSIKVPQGPACPQCGAPTRQRTGKSGPFWSCSRYPDCKGTLPVETGTSKRGASRPRKSGRKGS</sequence>
<evidence type="ECO:0000256" key="10">
    <source>
        <dbReference type="ARBA" id="ARBA00023125"/>
    </source>
</evidence>
<dbReference type="InterPro" id="IPR003602">
    <property type="entry name" value="Topo_IA_DNA-bd_dom"/>
</dbReference>
<organism evidence="19 20">
    <name type="scientific">Pseudomonas nitroreducens</name>
    <dbReference type="NCBI Taxonomy" id="46680"/>
    <lineage>
        <taxon>Bacteria</taxon>
        <taxon>Pseudomonadati</taxon>
        <taxon>Pseudomonadota</taxon>
        <taxon>Gammaproteobacteria</taxon>
        <taxon>Pseudomonadales</taxon>
        <taxon>Pseudomonadaceae</taxon>
        <taxon>Pseudomonas</taxon>
    </lineage>
</organism>
<dbReference type="InterPro" id="IPR013824">
    <property type="entry name" value="Topo_IA_cen_sub1"/>
</dbReference>
<evidence type="ECO:0000256" key="7">
    <source>
        <dbReference type="ARBA" id="ARBA00022833"/>
    </source>
</evidence>
<evidence type="ECO:0000256" key="1">
    <source>
        <dbReference type="ARBA" id="ARBA00000213"/>
    </source>
</evidence>
<evidence type="ECO:0000256" key="12">
    <source>
        <dbReference type="ARBA" id="ARBA00030003"/>
    </source>
</evidence>
<dbReference type="InterPro" id="IPR013498">
    <property type="entry name" value="Topo_IA_Znf"/>
</dbReference>
<dbReference type="InterPro" id="IPR006171">
    <property type="entry name" value="TOPRIM_dom"/>
</dbReference>
<dbReference type="PROSITE" id="PS00396">
    <property type="entry name" value="TOPO_IA_1"/>
    <property type="match status" value="1"/>
</dbReference>
<keyword evidence="7" id="KW-0862">Zinc</keyword>
<dbReference type="GO" id="GO:0008270">
    <property type="term" value="F:zinc ion binding"/>
    <property type="evidence" value="ECO:0007669"/>
    <property type="project" value="UniProtKB-KW"/>
</dbReference>
<dbReference type="EC" id="5.6.2.1" evidence="3"/>
<dbReference type="CDD" id="cd00186">
    <property type="entry name" value="TOP1Ac"/>
    <property type="match status" value="1"/>
</dbReference>
<keyword evidence="8" id="KW-0460">Magnesium</keyword>
<dbReference type="SUPFAM" id="SSF57783">
    <property type="entry name" value="Zinc beta-ribbon"/>
    <property type="match status" value="1"/>
</dbReference>
<dbReference type="Gene3D" id="1.10.290.10">
    <property type="entry name" value="Topoisomerase I, domain 4"/>
    <property type="match status" value="1"/>
</dbReference>
<evidence type="ECO:0000256" key="3">
    <source>
        <dbReference type="ARBA" id="ARBA00012891"/>
    </source>
</evidence>
<evidence type="ECO:0000313" key="19">
    <source>
        <dbReference type="EMBL" id="QIE88582.1"/>
    </source>
</evidence>
<feature type="compositionally biased region" description="Basic residues" evidence="16">
    <location>
        <begin position="661"/>
        <end position="673"/>
    </location>
</feature>
<dbReference type="Gene3D" id="2.70.20.10">
    <property type="entry name" value="Topoisomerase I, domain 3"/>
    <property type="match status" value="1"/>
</dbReference>
<dbReference type="PANTHER" id="PTHR11390:SF21">
    <property type="entry name" value="DNA TOPOISOMERASE 3-ALPHA"/>
    <property type="match status" value="1"/>
</dbReference>
<evidence type="ECO:0000256" key="5">
    <source>
        <dbReference type="ARBA" id="ARBA00022737"/>
    </source>
</evidence>
<dbReference type="Gene3D" id="3.30.65.10">
    <property type="entry name" value="Bacterial Topoisomerase I, domain 1"/>
    <property type="match status" value="1"/>
</dbReference>
<dbReference type="GO" id="GO:0006310">
    <property type="term" value="P:DNA recombination"/>
    <property type="evidence" value="ECO:0007669"/>
    <property type="project" value="TreeGrafter"/>
</dbReference>
<dbReference type="EMBL" id="CP049140">
    <property type="protein sequence ID" value="QIE88582.1"/>
    <property type="molecule type" value="Genomic_DNA"/>
</dbReference>
<evidence type="ECO:0000256" key="13">
    <source>
        <dbReference type="ARBA" id="ARBA00031985"/>
    </source>
</evidence>
<dbReference type="Gene3D" id="1.10.460.10">
    <property type="entry name" value="Topoisomerase I, domain 2"/>
    <property type="match status" value="1"/>
</dbReference>
<dbReference type="InterPro" id="IPR013497">
    <property type="entry name" value="Topo_IA_cen"/>
</dbReference>
<evidence type="ECO:0000256" key="14">
    <source>
        <dbReference type="ARBA" id="ARBA00032235"/>
    </source>
</evidence>
<dbReference type="InterPro" id="IPR034144">
    <property type="entry name" value="TOPRIM_TopoIII"/>
</dbReference>
<dbReference type="FunFam" id="1.10.290.10:FF:000004">
    <property type="entry name" value="DNA topoisomerase 3"/>
    <property type="match status" value="1"/>
</dbReference>
<dbReference type="SMART" id="SM00493">
    <property type="entry name" value="TOPRIM"/>
    <property type="match status" value="1"/>
</dbReference>
<evidence type="ECO:0000256" key="8">
    <source>
        <dbReference type="ARBA" id="ARBA00022842"/>
    </source>
</evidence>
<dbReference type="CDD" id="cd03362">
    <property type="entry name" value="TOPRIM_TopoIA_TopoIII"/>
    <property type="match status" value="1"/>
</dbReference>
<feature type="domain" description="Topo IA-type catalytic" evidence="18">
    <location>
        <begin position="149"/>
        <end position="603"/>
    </location>
</feature>
<gene>
    <name evidence="19" type="ORF">G5B91_20810</name>
</gene>
<dbReference type="Proteomes" id="UP000501063">
    <property type="component" value="Chromosome"/>
</dbReference>
<dbReference type="NCBIfam" id="NF005829">
    <property type="entry name" value="PRK07726.1"/>
    <property type="match status" value="1"/>
</dbReference>
<dbReference type="Gene3D" id="3.40.50.140">
    <property type="match status" value="1"/>
</dbReference>
<evidence type="ECO:0000259" key="17">
    <source>
        <dbReference type="PROSITE" id="PS50880"/>
    </source>
</evidence>
<keyword evidence="6" id="KW-0863">Zinc-finger</keyword>
<dbReference type="InterPro" id="IPR013826">
    <property type="entry name" value="Topo_IA_cen_sub3"/>
</dbReference>
<dbReference type="GO" id="GO:0006265">
    <property type="term" value="P:DNA topological change"/>
    <property type="evidence" value="ECO:0007669"/>
    <property type="project" value="InterPro"/>
</dbReference>
<dbReference type="InterPro" id="IPR013825">
    <property type="entry name" value="Topo_IA_cen_sub2"/>
</dbReference>
<keyword evidence="4" id="KW-0479">Metal-binding</keyword>
<dbReference type="SMART" id="SM00437">
    <property type="entry name" value="TOP1Ac"/>
    <property type="match status" value="1"/>
</dbReference>
<dbReference type="InterPro" id="IPR023405">
    <property type="entry name" value="Topo_IA_core_domain"/>
</dbReference>
<evidence type="ECO:0000256" key="4">
    <source>
        <dbReference type="ARBA" id="ARBA00022723"/>
    </source>
</evidence>
<dbReference type="KEGG" id="pnt:G5B91_20810"/>
<dbReference type="GO" id="GO:0006281">
    <property type="term" value="P:DNA repair"/>
    <property type="evidence" value="ECO:0007669"/>
    <property type="project" value="TreeGrafter"/>
</dbReference>
<evidence type="ECO:0000259" key="18">
    <source>
        <dbReference type="PROSITE" id="PS52039"/>
    </source>
</evidence>
<dbReference type="PROSITE" id="PS50880">
    <property type="entry name" value="TOPRIM"/>
    <property type="match status" value="1"/>
</dbReference>
<accession>A0A6G6IZY7</accession>
<feature type="region of interest" description="Disordered" evidence="16">
    <location>
        <begin position="649"/>
        <end position="673"/>
    </location>
</feature>
<keyword evidence="11 19" id="KW-0413">Isomerase</keyword>
<name>A0A6G6IZY7_PSENT</name>
<dbReference type="SUPFAM" id="SSF56712">
    <property type="entry name" value="Prokaryotic type I DNA topoisomerase"/>
    <property type="match status" value="1"/>
</dbReference>
<dbReference type="GO" id="GO:0043597">
    <property type="term" value="C:cytoplasmic replication fork"/>
    <property type="evidence" value="ECO:0007669"/>
    <property type="project" value="TreeGrafter"/>
</dbReference>
<evidence type="ECO:0000313" key="20">
    <source>
        <dbReference type="Proteomes" id="UP000501063"/>
    </source>
</evidence>
<dbReference type="Pfam" id="PF01396">
    <property type="entry name" value="Zn_ribbon_Top1"/>
    <property type="match status" value="1"/>
</dbReference>
<comment type="similarity">
    <text evidence="2">Belongs to the type IA topoisomerase family.</text>
</comment>
<dbReference type="PRINTS" id="PR00417">
    <property type="entry name" value="PRTPISMRASEI"/>
</dbReference>
<dbReference type="Pfam" id="PF01131">
    <property type="entry name" value="Topoisom_bac"/>
    <property type="match status" value="1"/>
</dbReference>
<dbReference type="GO" id="GO:0003677">
    <property type="term" value="F:DNA binding"/>
    <property type="evidence" value="ECO:0007669"/>
    <property type="project" value="UniProtKB-KW"/>
</dbReference>
<evidence type="ECO:0000256" key="11">
    <source>
        <dbReference type="ARBA" id="ARBA00023235"/>
    </source>
</evidence>
<feature type="domain" description="Toprim" evidence="17">
    <location>
        <begin position="1"/>
        <end position="132"/>
    </location>
</feature>
<keyword evidence="10" id="KW-0238">DNA-binding</keyword>
<proteinExistence type="inferred from homology"/>
<dbReference type="InterPro" id="IPR003601">
    <property type="entry name" value="Topo_IA_2"/>
</dbReference>
<evidence type="ECO:0000256" key="9">
    <source>
        <dbReference type="ARBA" id="ARBA00023029"/>
    </source>
</evidence>
<reference evidence="19 20" key="1">
    <citation type="submission" date="2020-02" db="EMBL/GenBank/DDBJ databases">
        <title>Integrative conjugative elements (ICEs) and plasmids drive adaptation of Pseudomonas nitroreducens strain HBP1 to wastewater environment.</title>
        <authorList>
            <person name="Sentchilo V."/>
            <person name="Carraro N."/>
            <person name="Bertelli C."/>
            <person name="van der Meer J.R."/>
        </authorList>
    </citation>
    <scope>NUCLEOTIDE SEQUENCE [LARGE SCALE GENOMIC DNA]</scope>
    <source>
        <strain evidence="19 20">HBP1</strain>
    </source>
</reference>
<dbReference type="NCBIfam" id="TIGR01056">
    <property type="entry name" value="topB"/>
    <property type="match status" value="1"/>
</dbReference>
<dbReference type="PROSITE" id="PS52039">
    <property type="entry name" value="TOPO_IA_2"/>
    <property type="match status" value="1"/>
</dbReference>
<evidence type="ECO:0000256" key="16">
    <source>
        <dbReference type="SAM" id="MobiDB-lite"/>
    </source>
</evidence>
<keyword evidence="9" id="KW-0799">Topoisomerase</keyword>
<dbReference type="SMART" id="SM00436">
    <property type="entry name" value="TOP1Bc"/>
    <property type="match status" value="1"/>
</dbReference>
<dbReference type="PANTHER" id="PTHR11390">
    <property type="entry name" value="PROKARYOTIC DNA TOPOISOMERASE"/>
    <property type="match status" value="1"/>
</dbReference>
<dbReference type="InterPro" id="IPR005738">
    <property type="entry name" value="TopoIII"/>
</dbReference>
<keyword evidence="5" id="KW-0677">Repeat</keyword>
<dbReference type="Pfam" id="PF01751">
    <property type="entry name" value="Toprim"/>
    <property type="match status" value="1"/>
</dbReference>
<dbReference type="InterPro" id="IPR000380">
    <property type="entry name" value="Topo_IA"/>
</dbReference>
<comment type="catalytic activity">
    <reaction evidence="1">
        <text>ATP-independent breakage of single-stranded DNA, followed by passage and rejoining.</text>
        <dbReference type="EC" id="5.6.2.1"/>
    </reaction>
</comment>
<dbReference type="InterPro" id="IPR023406">
    <property type="entry name" value="Topo_IA_AS"/>
</dbReference>
<evidence type="ECO:0000256" key="2">
    <source>
        <dbReference type="ARBA" id="ARBA00009446"/>
    </source>
</evidence>
<dbReference type="RefSeq" id="WP_024763865.1">
    <property type="nucleotide sequence ID" value="NZ_CP049140.1"/>
</dbReference>
<dbReference type="AlphaFoldDB" id="A0A6G6IZY7"/>
<evidence type="ECO:0000256" key="6">
    <source>
        <dbReference type="ARBA" id="ARBA00022771"/>
    </source>
</evidence>